<reference evidence="7 8" key="1">
    <citation type="submission" date="2016-08" db="EMBL/GenBank/DDBJ databases">
        <authorList>
            <person name="Loux V."/>
            <person name="Rue O."/>
        </authorList>
    </citation>
    <scope>NUCLEOTIDE SEQUENCE [LARGE SCALE GENOMIC DNA]</scope>
    <source>
        <strain evidence="7 8">AFSSA_08CEB44bac</strain>
    </source>
</reference>
<dbReference type="Proteomes" id="UP000242164">
    <property type="component" value="Unassembled WGS sequence"/>
</dbReference>
<dbReference type="PANTHER" id="PTHR43525">
    <property type="entry name" value="PROTEIN MALY"/>
    <property type="match status" value="1"/>
</dbReference>
<protein>
    <recommendedName>
        <fullName evidence="2">cysteine-S-conjugate beta-lyase</fullName>
        <ecNumber evidence="2">4.4.1.13</ecNumber>
    </recommendedName>
</protein>
<comment type="cofactor">
    <cofactor evidence="1">
        <name>pyridoxal 5'-phosphate</name>
        <dbReference type="ChEBI" id="CHEBI:597326"/>
    </cofactor>
</comment>
<dbReference type="EMBL" id="FMIK01000052">
    <property type="protein sequence ID" value="SCM04322.1"/>
    <property type="molecule type" value="Genomic_DNA"/>
</dbReference>
<dbReference type="GO" id="GO:0008483">
    <property type="term" value="F:transaminase activity"/>
    <property type="evidence" value="ECO:0007669"/>
    <property type="project" value="UniProtKB-KW"/>
</dbReference>
<accession>A0AAX2CM17</accession>
<evidence type="ECO:0000313" key="7">
    <source>
        <dbReference type="EMBL" id="SCM04322.1"/>
    </source>
</evidence>
<comment type="caution">
    <text evidence="7">The sequence shown here is derived from an EMBL/GenBank/DDBJ whole genome shotgun (WGS) entry which is preliminary data.</text>
</comment>
<keyword evidence="4" id="KW-0456">Lyase</keyword>
<dbReference type="Pfam" id="PF00155">
    <property type="entry name" value="Aminotran_1_2"/>
    <property type="match status" value="1"/>
</dbReference>
<evidence type="ECO:0000256" key="5">
    <source>
        <dbReference type="ARBA" id="ARBA00037974"/>
    </source>
</evidence>
<dbReference type="NCBIfam" id="TIGR04350">
    <property type="entry name" value="C_S_lyase_PatB"/>
    <property type="match status" value="1"/>
</dbReference>
<gene>
    <name evidence="7" type="ORF">BCB44BAC_03959</name>
</gene>
<dbReference type="InterPro" id="IPR004839">
    <property type="entry name" value="Aminotransferase_I/II_large"/>
</dbReference>
<evidence type="ECO:0000256" key="1">
    <source>
        <dbReference type="ARBA" id="ARBA00001933"/>
    </source>
</evidence>
<keyword evidence="7" id="KW-0032">Aminotransferase</keyword>
<dbReference type="GO" id="GO:0030170">
    <property type="term" value="F:pyridoxal phosphate binding"/>
    <property type="evidence" value="ECO:0007669"/>
    <property type="project" value="InterPro"/>
</dbReference>
<organism evidence="7 8">
    <name type="scientific">Bacillus cytotoxicus</name>
    <dbReference type="NCBI Taxonomy" id="580165"/>
    <lineage>
        <taxon>Bacteria</taxon>
        <taxon>Bacillati</taxon>
        <taxon>Bacillota</taxon>
        <taxon>Bacilli</taxon>
        <taxon>Bacillales</taxon>
        <taxon>Bacillaceae</taxon>
        <taxon>Bacillus</taxon>
        <taxon>Bacillus cereus group</taxon>
    </lineage>
</organism>
<evidence type="ECO:0000259" key="6">
    <source>
        <dbReference type="Pfam" id="PF00155"/>
    </source>
</evidence>
<feature type="domain" description="Aminotransferase class I/classII large" evidence="6">
    <location>
        <begin position="35"/>
        <end position="378"/>
    </location>
</feature>
<dbReference type="AlphaFoldDB" id="A0AAX2CM17"/>
<dbReference type="InterPro" id="IPR015424">
    <property type="entry name" value="PyrdxlP-dep_Trfase"/>
</dbReference>
<dbReference type="InterPro" id="IPR027619">
    <property type="entry name" value="C-S_lyase_PatB-like"/>
</dbReference>
<keyword evidence="3" id="KW-0663">Pyridoxal phosphate</keyword>
<dbReference type="GO" id="GO:0047804">
    <property type="term" value="F:cysteine-S-conjugate beta-lyase activity"/>
    <property type="evidence" value="ECO:0007669"/>
    <property type="project" value="UniProtKB-EC"/>
</dbReference>
<evidence type="ECO:0000256" key="3">
    <source>
        <dbReference type="ARBA" id="ARBA00022898"/>
    </source>
</evidence>
<dbReference type="Gene3D" id="3.40.640.10">
    <property type="entry name" value="Type I PLP-dependent aspartate aminotransferase-like (Major domain)"/>
    <property type="match status" value="1"/>
</dbReference>
<comment type="similarity">
    <text evidence="5">Belongs to the class-II pyridoxal-phosphate-dependent aminotransferase family. MalY/PatB cystathionine beta-lyase subfamily.</text>
</comment>
<keyword evidence="7" id="KW-0808">Transferase</keyword>
<dbReference type="PANTHER" id="PTHR43525:SF1">
    <property type="entry name" value="PROTEIN MALY"/>
    <property type="match status" value="1"/>
</dbReference>
<dbReference type="InterPro" id="IPR015421">
    <property type="entry name" value="PyrdxlP-dep_Trfase_major"/>
</dbReference>
<dbReference type="Gene3D" id="3.90.1150.10">
    <property type="entry name" value="Aspartate Aminotransferase, domain 1"/>
    <property type="match status" value="1"/>
</dbReference>
<dbReference type="InterPro" id="IPR015422">
    <property type="entry name" value="PyrdxlP-dep_Trfase_small"/>
</dbReference>
<evidence type="ECO:0000256" key="4">
    <source>
        <dbReference type="ARBA" id="ARBA00023239"/>
    </source>
</evidence>
<dbReference type="InterPro" id="IPR051798">
    <property type="entry name" value="Class-II_PLP-Dep_Aminotrans"/>
</dbReference>
<evidence type="ECO:0000256" key="2">
    <source>
        <dbReference type="ARBA" id="ARBA00012224"/>
    </source>
</evidence>
<proteinExistence type="inferred from homology"/>
<dbReference type="CDD" id="cd00609">
    <property type="entry name" value="AAT_like"/>
    <property type="match status" value="1"/>
</dbReference>
<dbReference type="RefSeq" id="WP_048723170.1">
    <property type="nucleotide sequence ID" value="NZ_CP024101.1"/>
</dbReference>
<sequence length="383" mass="44171">MHQFQKVVNRRGTQSIKWDTYKDEELLHAWIADMDFEVPTAIQNAIKKRLEHPIFGYTLPPKEILDTICQWTKQQYNWDIQKEWIVFSSGIVPALSISVQALTNENDTVLVQPPIYPPFFHMVTKNNRLLCESPLLFENGKYKMDLEHLETQFQQGVKLMFLCNPHNPVGRVWTKQELSELGMLCERYDVTIVADEIHADIIFSDYLHIPFASLSEQLAKRTITCIAPSKTFNISGLQASIVIIPDRKIRHAFTSVQQRQGFHGLNIFAYEAMQSAYTECNEWVTDVRSYIEENARFACEFIDTHIPTLSAIKPEGTFLLWVDCTKLHLSQKERTKLLEEKGRIIVEPGEKYGIGGEQHIRINIGCPLSVLKDVLTRLQYALS</sequence>
<name>A0AAX2CM17_9BACI</name>
<dbReference type="SUPFAM" id="SSF53383">
    <property type="entry name" value="PLP-dependent transferases"/>
    <property type="match status" value="1"/>
</dbReference>
<dbReference type="EC" id="4.4.1.13" evidence="2"/>
<evidence type="ECO:0000313" key="8">
    <source>
        <dbReference type="Proteomes" id="UP000242164"/>
    </source>
</evidence>